<proteinExistence type="predicted"/>
<sequence length="124" mass="14276">MVREKESLNVLVSQWCFETHTFVVAWGYFIVTLEDVIVLFHLPLVGKVGPSSAGLLPHEEEKINTLCWLVTVVGKYRYHIIPVGKAVPFAPLKHCSFNSWIRYFFKEVDKGDRSYEGEGFKIEL</sequence>
<dbReference type="Pfam" id="PF10536">
    <property type="entry name" value="PMD"/>
    <property type="match status" value="1"/>
</dbReference>
<keyword evidence="3" id="KW-1185">Reference proteome</keyword>
<dbReference type="EMBL" id="BDDD01001191">
    <property type="protein sequence ID" value="GAV74150.1"/>
    <property type="molecule type" value="Genomic_DNA"/>
</dbReference>
<dbReference type="Proteomes" id="UP000187406">
    <property type="component" value="Unassembled WGS sequence"/>
</dbReference>
<name>A0A1Q3C1L2_CEPFO</name>
<reference evidence="3" key="1">
    <citation type="submission" date="2016-04" db="EMBL/GenBank/DDBJ databases">
        <title>Cephalotus genome sequencing.</title>
        <authorList>
            <person name="Fukushima K."/>
            <person name="Hasebe M."/>
            <person name="Fang X."/>
        </authorList>
    </citation>
    <scope>NUCLEOTIDE SEQUENCE [LARGE SCALE GENOMIC DNA]</scope>
    <source>
        <strain evidence="3">cv. St1</strain>
    </source>
</reference>
<dbReference type="InParanoid" id="A0A1Q3C1L2"/>
<protein>
    <submittedName>
        <fullName evidence="2">PMD domain-containing protein</fullName>
    </submittedName>
</protein>
<dbReference type="OrthoDB" id="1638627at2759"/>
<dbReference type="InterPro" id="IPR019557">
    <property type="entry name" value="AminoTfrase-like_pln_mobile"/>
</dbReference>
<dbReference type="AlphaFoldDB" id="A0A1Q3C1L2"/>
<organism evidence="2 3">
    <name type="scientific">Cephalotus follicularis</name>
    <name type="common">Albany pitcher plant</name>
    <dbReference type="NCBI Taxonomy" id="3775"/>
    <lineage>
        <taxon>Eukaryota</taxon>
        <taxon>Viridiplantae</taxon>
        <taxon>Streptophyta</taxon>
        <taxon>Embryophyta</taxon>
        <taxon>Tracheophyta</taxon>
        <taxon>Spermatophyta</taxon>
        <taxon>Magnoliopsida</taxon>
        <taxon>eudicotyledons</taxon>
        <taxon>Gunneridae</taxon>
        <taxon>Pentapetalae</taxon>
        <taxon>rosids</taxon>
        <taxon>fabids</taxon>
        <taxon>Oxalidales</taxon>
        <taxon>Cephalotaceae</taxon>
        <taxon>Cephalotus</taxon>
    </lineage>
</organism>
<comment type="caution">
    <text evidence="2">The sequence shown here is derived from an EMBL/GenBank/DDBJ whole genome shotgun (WGS) entry which is preliminary data.</text>
</comment>
<evidence type="ECO:0000313" key="2">
    <source>
        <dbReference type="EMBL" id="GAV74150.1"/>
    </source>
</evidence>
<gene>
    <name evidence="2" type="ORF">CFOL_v3_17631</name>
</gene>
<evidence type="ECO:0000259" key="1">
    <source>
        <dbReference type="Pfam" id="PF10536"/>
    </source>
</evidence>
<feature type="domain" description="Aminotransferase-like plant mobile" evidence="1">
    <location>
        <begin position="3"/>
        <end position="47"/>
    </location>
</feature>
<evidence type="ECO:0000313" key="3">
    <source>
        <dbReference type="Proteomes" id="UP000187406"/>
    </source>
</evidence>
<accession>A0A1Q3C1L2</accession>